<evidence type="ECO:0000313" key="3">
    <source>
        <dbReference type="Proteomes" id="UP000177354"/>
    </source>
</evidence>
<feature type="transmembrane region" description="Helical" evidence="1">
    <location>
        <begin position="25"/>
        <end position="48"/>
    </location>
</feature>
<evidence type="ECO:0000313" key="2">
    <source>
        <dbReference type="EMBL" id="OGG06934.1"/>
    </source>
</evidence>
<keyword evidence="1" id="KW-0812">Transmembrane</keyword>
<dbReference type="Proteomes" id="UP000177354">
    <property type="component" value="Unassembled WGS sequence"/>
</dbReference>
<gene>
    <name evidence="2" type="ORF">A2777_03715</name>
</gene>
<keyword evidence="1" id="KW-1133">Transmembrane helix</keyword>
<accession>A0A1F5Z3N4</accession>
<organism evidence="2 3">
    <name type="scientific">Candidatus Gottesmanbacteria bacterium RIFCSPHIGHO2_01_FULL_40_15</name>
    <dbReference type="NCBI Taxonomy" id="1798376"/>
    <lineage>
        <taxon>Bacteria</taxon>
        <taxon>Candidatus Gottesmaniibacteriota</taxon>
    </lineage>
</organism>
<protein>
    <submittedName>
        <fullName evidence="2">Uncharacterized protein</fullName>
    </submittedName>
</protein>
<proteinExistence type="predicted"/>
<dbReference type="EMBL" id="MFJF01000013">
    <property type="protein sequence ID" value="OGG06934.1"/>
    <property type="molecule type" value="Genomic_DNA"/>
</dbReference>
<reference evidence="2 3" key="1">
    <citation type="journal article" date="2016" name="Nat. Commun.">
        <title>Thousands of microbial genomes shed light on interconnected biogeochemical processes in an aquifer system.</title>
        <authorList>
            <person name="Anantharaman K."/>
            <person name="Brown C.T."/>
            <person name="Hug L.A."/>
            <person name="Sharon I."/>
            <person name="Castelle C.J."/>
            <person name="Probst A.J."/>
            <person name="Thomas B.C."/>
            <person name="Singh A."/>
            <person name="Wilkins M.J."/>
            <person name="Karaoz U."/>
            <person name="Brodie E.L."/>
            <person name="Williams K.H."/>
            <person name="Hubbard S.S."/>
            <person name="Banfield J.F."/>
        </authorList>
    </citation>
    <scope>NUCLEOTIDE SEQUENCE [LARGE SCALE GENOMIC DNA]</scope>
</reference>
<evidence type="ECO:0000256" key="1">
    <source>
        <dbReference type="SAM" id="Phobius"/>
    </source>
</evidence>
<comment type="caution">
    <text evidence="2">The sequence shown here is derived from an EMBL/GenBank/DDBJ whole genome shotgun (WGS) entry which is preliminary data.</text>
</comment>
<dbReference type="AlphaFoldDB" id="A0A1F5Z3N4"/>
<sequence>MKHKSINLLPDIEEDSSYLRRIKKIAPIIAGTSLIIFLVFYSVSLLYVQQNLREFNRINTEIDLLERKISLEKPRESVYLTSISVLETIKKVLSADSKIIINILPVIINTPDTGILLSQATIDQSGKVSLTISAPSIDTLEIFVSEMIKHERISGFNNIIANGIVRDSAGSYSLSVELNVNNRKSLDSALKK</sequence>
<name>A0A1F5Z3N4_9BACT</name>
<keyword evidence="1" id="KW-0472">Membrane</keyword>